<protein>
    <submittedName>
        <fullName evidence="8">NDR1/HIN1-like protein 1</fullName>
    </submittedName>
</protein>
<dbReference type="InterPro" id="IPR004864">
    <property type="entry name" value="LEA_2"/>
</dbReference>
<evidence type="ECO:0000313" key="8">
    <source>
        <dbReference type="RefSeq" id="XP_030531857.1"/>
    </source>
</evidence>
<evidence type="ECO:0000256" key="1">
    <source>
        <dbReference type="ARBA" id="ARBA00004167"/>
    </source>
</evidence>
<feature type="transmembrane region" description="Helical" evidence="5">
    <location>
        <begin position="21"/>
        <end position="41"/>
    </location>
</feature>
<dbReference type="OrthoDB" id="1426517at2759"/>
<dbReference type="RefSeq" id="XP_030531857.1">
    <property type="nucleotide sequence ID" value="XM_030675997.2"/>
</dbReference>
<dbReference type="GeneID" id="115741949"/>
<dbReference type="Proteomes" id="UP000827889">
    <property type="component" value="Chromosome 7"/>
</dbReference>
<dbReference type="PANTHER" id="PTHR31415">
    <property type="entry name" value="OS05G0367900 PROTEIN"/>
    <property type="match status" value="1"/>
</dbReference>
<evidence type="ECO:0000256" key="4">
    <source>
        <dbReference type="ARBA" id="ARBA00023136"/>
    </source>
</evidence>
<evidence type="ECO:0000256" key="3">
    <source>
        <dbReference type="ARBA" id="ARBA00022989"/>
    </source>
</evidence>
<dbReference type="AlphaFoldDB" id="A0A8B8PB42"/>
<dbReference type="InterPro" id="IPR044839">
    <property type="entry name" value="NDR1-like"/>
</dbReference>
<evidence type="ECO:0000256" key="2">
    <source>
        <dbReference type="ARBA" id="ARBA00022692"/>
    </source>
</evidence>
<reference evidence="8" key="1">
    <citation type="submission" date="2025-08" db="UniProtKB">
        <authorList>
            <consortium name="RefSeq"/>
        </authorList>
    </citation>
    <scope>IDENTIFICATION</scope>
    <source>
        <tissue evidence="8">Leaf</tissue>
    </source>
</reference>
<evidence type="ECO:0000259" key="6">
    <source>
        <dbReference type="Pfam" id="PF03168"/>
    </source>
</evidence>
<feature type="domain" description="Late embryogenesis abundant protein LEA-2 subgroup" evidence="6">
    <location>
        <begin position="73"/>
        <end position="176"/>
    </location>
</feature>
<comment type="subcellular location">
    <subcellularLocation>
        <location evidence="1">Membrane</location>
        <topology evidence="1">Single-pass membrane protein</topology>
    </subcellularLocation>
</comment>
<evidence type="ECO:0000313" key="7">
    <source>
        <dbReference type="Proteomes" id="UP000827889"/>
    </source>
</evidence>
<proteinExistence type="predicted"/>
<evidence type="ECO:0000256" key="5">
    <source>
        <dbReference type="SAM" id="Phobius"/>
    </source>
</evidence>
<organism evidence="7 8">
    <name type="scientific">Rhodamnia argentea</name>
    <dbReference type="NCBI Taxonomy" id="178133"/>
    <lineage>
        <taxon>Eukaryota</taxon>
        <taxon>Viridiplantae</taxon>
        <taxon>Streptophyta</taxon>
        <taxon>Embryophyta</taxon>
        <taxon>Tracheophyta</taxon>
        <taxon>Spermatophyta</taxon>
        <taxon>Magnoliopsida</taxon>
        <taxon>eudicotyledons</taxon>
        <taxon>Gunneridae</taxon>
        <taxon>Pentapetalae</taxon>
        <taxon>rosids</taxon>
        <taxon>malvids</taxon>
        <taxon>Myrtales</taxon>
        <taxon>Myrtaceae</taxon>
        <taxon>Myrtoideae</taxon>
        <taxon>Myrteae</taxon>
        <taxon>Australasian group</taxon>
        <taxon>Rhodamnia</taxon>
    </lineage>
</organism>
<accession>A0A8B8PB42</accession>
<name>A0A8B8PB42_9MYRT</name>
<keyword evidence="3 5" id="KW-1133">Transmembrane helix</keyword>
<dbReference type="PANTHER" id="PTHR31415:SF51">
    <property type="entry name" value="LATE EMBRYOGENESIS ABUNDANT (LEA) HYDROXYPROLINE-RICH GLYCOPROTEIN FAMILY"/>
    <property type="match status" value="1"/>
</dbReference>
<dbReference type="GO" id="GO:0005886">
    <property type="term" value="C:plasma membrane"/>
    <property type="evidence" value="ECO:0007669"/>
    <property type="project" value="TreeGrafter"/>
</dbReference>
<dbReference type="GO" id="GO:0009506">
    <property type="term" value="C:plasmodesma"/>
    <property type="evidence" value="ECO:0007669"/>
    <property type="project" value="TreeGrafter"/>
</dbReference>
<dbReference type="GO" id="GO:0098542">
    <property type="term" value="P:defense response to other organism"/>
    <property type="evidence" value="ECO:0007669"/>
    <property type="project" value="InterPro"/>
</dbReference>
<dbReference type="KEGG" id="rarg:115741949"/>
<sequence>MSTECQKHYGEGRSTVRRLCVGLLVFNFLLLLIILVVWAALRPHKPRFVLQDVTVYAFNASVPNFLTTNIHVTISSRNPNHRMGVYYDKLDIYAIYRNQQITLRSSIPPSYQGHKEVDVWSPFVYGTAVPVAPFNSMALTQEQAAGTIFLMIKIDGRVRWKVGTFTSGRYHLYVKCPAYIIFPKSTATSTSTQVPATCGDGDGHCAVKLQMAQKCSVAV</sequence>
<gene>
    <name evidence="8" type="primary">LOC115741949</name>
</gene>
<keyword evidence="2 5" id="KW-0812">Transmembrane</keyword>
<keyword evidence="4 5" id="KW-0472">Membrane</keyword>
<dbReference type="Pfam" id="PF03168">
    <property type="entry name" value="LEA_2"/>
    <property type="match status" value="1"/>
</dbReference>
<keyword evidence="7" id="KW-1185">Reference proteome</keyword>